<name>I3V3Y8_PSEPU</name>
<sequence length="45" mass="5049">MAALGAHQVHLLMRVVDPLARLQGHERDFAAMPSENIYLEIHSIP</sequence>
<dbReference type="AlphaFoldDB" id="I3V3Y8"/>
<gene>
    <name evidence="1" type="ORF">YSA_10500</name>
</gene>
<proteinExistence type="predicted"/>
<evidence type="ECO:0000313" key="2">
    <source>
        <dbReference type="Proteomes" id="UP000005268"/>
    </source>
</evidence>
<accession>I3V3Y8</accession>
<protein>
    <submittedName>
        <fullName evidence="1">Uncharacterized protein</fullName>
    </submittedName>
</protein>
<organism evidence="1 2">
    <name type="scientific">Pseudomonas putida ND6</name>
    <dbReference type="NCBI Taxonomy" id="231023"/>
    <lineage>
        <taxon>Bacteria</taxon>
        <taxon>Pseudomonadati</taxon>
        <taxon>Pseudomonadota</taxon>
        <taxon>Gammaproteobacteria</taxon>
        <taxon>Pseudomonadales</taxon>
        <taxon>Pseudomonadaceae</taxon>
        <taxon>Pseudomonas</taxon>
    </lineage>
</organism>
<evidence type="ECO:0000313" key="1">
    <source>
        <dbReference type="EMBL" id="AFK72459.1"/>
    </source>
</evidence>
<dbReference type="HOGENOM" id="CLU_3204195_0_0_6"/>
<dbReference type="Proteomes" id="UP000005268">
    <property type="component" value="Chromosome"/>
</dbReference>
<dbReference type="KEGG" id="ppi:YSA_10500"/>
<reference evidence="1 2" key="1">
    <citation type="journal article" date="2012" name="J. Bacteriol.">
        <title>Complete Genome Sequence of the Naphthalene-Degrading Pseudomonas putida Strain ND6.</title>
        <authorList>
            <person name="Li S."/>
            <person name="Zhao H."/>
            <person name="Li Y."/>
            <person name="Niu S."/>
            <person name="Cai B."/>
        </authorList>
    </citation>
    <scope>NUCLEOTIDE SEQUENCE [LARGE SCALE GENOMIC DNA]</scope>
    <source>
        <strain evidence="1 2">ND6</strain>
    </source>
</reference>
<dbReference type="EMBL" id="CP003588">
    <property type="protein sequence ID" value="AFK72459.1"/>
    <property type="molecule type" value="Genomic_DNA"/>
</dbReference>